<dbReference type="GO" id="GO:0003676">
    <property type="term" value="F:nucleic acid binding"/>
    <property type="evidence" value="ECO:0007669"/>
    <property type="project" value="InterPro"/>
</dbReference>
<dbReference type="EMBL" id="CP001727">
    <property type="protein sequence ID" value="ACV57083.1"/>
    <property type="molecule type" value="Genomic_DNA"/>
</dbReference>
<dbReference type="AlphaFoldDB" id="C8WPX9"/>
<evidence type="ECO:0000256" key="2">
    <source>
        <dbReference type="ARBA" id="ARBA00022759"/>
    </source>
</evidence>
<proteinExistence type="predicted"/>
<feature type="compositionally biased region" description="Polar residues" evidence="4">
    <location>
        <begin position="242"/>
        <end position="251"/>
    </location>
</feature>
<dbReference type="KEGG" id="aac:Aaci_0018"/>
<feature type="domain" description="TNase-like" evidence="5">
    <location>
        <begin position="42"/>
        <end position="178"/>
    </location>
</feature>
<evidence type="ECO:0000259" key="5">
    <source>
        <dbReference type="PROSITE" id="PS50830"/>
    </source>
</evidence>
<dbReference type="Proteomes" id="UP000001917">
    <property type="component" value="Chromosome"/>
</dbReference>
<name>C8WPX9_ALIAD</name>
<keyword evidence="1" id="KW-0540">Nuclease</keyword>
<dbReference type="PROSITE" id="PS50830">
    <property type="entry name" value="TNASE_3"/>
    <property type="match status" value="1"/>
</dbReference>
<dbReference type="PROSITE" id="PS01123">
    <property type="entry name" value="TNASE_1"/>
    <property type="match status" value="1"/>
</dbReference>
<evidence type="ECO:0000313" key="6">
    <source>
        <dbReference type="EMBL" id="ACV57083.1"/>
    </source>
</evidence>
<dbReference type="eggNOG" id="COG1525">
    <property type="taxonomic scope" value="Bacteria"/>
</dbReference>
<dbReference type="GO" id="GO:0016787">
    <property type="term" value="F:hydrolase activity"/>
    <property type="evidence" value="ECO:0007669"/>
    <property type="project" value="UniProtKB-KW"/>
</dbReference>
<feature type="compositionally biased region" description="Low complexity" evidence="4">
    <location>
        <begin position="219"/>
        <end position="232"/>
    </location>
</feature>
<dbReference type="PROSITE" id="PS01284">
    <property type="entry name" value="TNASE_2"/>
    <property type="match status" value="1"/>
</dbReference>
<dbReference type="PANTHER" id="PTHR12302:SF3">
    <property type="entry name" value="SERINE_THREONINE-PROTEIN KINASE 31"/>
    <property type="match status" value="1"/>
</dbReference>
<dbReference type="SUPFAM" id="SSF50199">
    <property type="entry name" value="Staphylococcal nuclease"/>
    <property type="match status" value="1"/>
</dbReference>
<dbReference type="Pfam" id="PF00565">
    <property type="entry name" value="SNase"/>
    <property type="match status" value="1"/>
</dbReference>
<evidence type="ECO:0000313" key="7">
    <source>
        <dbReference type="Proteomes" id="UP000001917"/>
    </source>
</evidence>
<keyword evidence="7" id="KW-1185">Reference proteome</keyword>
<feature type="region of interest" description="Disordered" evidence="4">
    <location>
        <begin position="200"/>
        <end position="283"/>
    </location>
</feature>
<dbReference type="PANTHER" id="PTHR12302">
    <property type="entry name" value="EBNA2 BINDING PROTEIN P100"/>
    <property type="match status" value="1"/>
</dbReference>
<evidence type="ECO:0000256" key="3">
    <source>
        <dbReference type="ARBA" id="ARBA00022801"/>
    </source>
</evidence>
<gene>
    <name evidence="6" type="ordered locus">Aaci_0018</name>
</gene>
<dbReference type="GO" id="GO:0004519">
    <property type="term" value="F:endonuclease activity"/>
    <property type="evidence" value="ECO:0007669"/>
    <property type="project" value="UniProtKB-KW"/>
</dbReference>
<sequence>MFRKNVWKSSLFALGGLAVSFFVGLVPTAVADSRVGLHAPTGLMAATVTRDIDGDTMQVRIGPKTETVRMLLIDTPEQVDPKTPVEPYAREASAYAKRLLPVGKRVWLQEGHPGHTRDKYGRLLAYVWITSTDLYNRDVVDQGLARVAYVYAPNTDYLAQLEAAQNDAKWHHRGIWSIPGYVTSQGFNLDVAQKWLQAHSSSNRSSSGEDETSHGGFPVSSSSGGKNSSVGIGNAGFPPPSQTNSNASSPDWGSAVGPSTSVSPDPSTPVGRAPASDTAEGQSSITVISSDLNVQRGGYASVTIQTTPGALGTIEVDYKTGPSHASGLEPKTADSSGRITWEWRVGSSTTAGQWPVTIAVGGQSITLTLSVS</sequence>
<dbReference type="InterPro" id="IPR035437">
    <property type="entry name" value="SNase_OB-fold_sf"/>
</dbReference>
<dbReference type="STRING" id="521098.Aaci_0018"/>
<protein>
    <submittedName>
        <fullName evidence="6">Nuclease (SNase domain protein)</fullName>
    </submittedName>
</protein>
<reference evidence="7" key="1">
    <citation type="submission" date="2009-09" db="EMBL/GenBank/DDBJ databases">
        <title>The complete chromosome of Alicyclobacillus acidocaldarius subsp. acidocaldarius DSM 446.</title>
        <authorList>
            <consortium name="US DOE Joint Genome Institute (JGI-PGF)"/>
            <person name="Lucas S."/>
            <person name="Copeland A."/>
            <person name="Lapidus A."/>
            <person name="Glavina del Rio T."/>
            <person name="Dalin E."/>
            <person name="Tice H."/>
            <person name="Bruce D."/>
            <person name="Goodwin L."/>
            <person name="Pitluck S."/>
            <person name="Kyrpides N."/>
            <person name="Mavromatis K."/>
            <person name="Ivanova N."/>
            <person name="Ovchinnikova G."/>
            <person name="Chertkov O."/>
            <person name="Sims D."/>
            <person name="Brettin T."/>
            <person name="Detter J.C."/>
            <person name="Han C."/>
            <person name="Larimer F."/>
            <person name="Land M."/>
            <person name="Hauser L."/>
            <person name="Markowitz V."/>
            <person name="Cheng J.-F."/>
            <person name="Hugenholtz P."/>
            <person name="Woyke T."/>
            <person name="Wu D."/>
            <person name="Pukall R."/>
            <person name="Klenk H.-P."/>
            <person name="Eisen J.A."/>
        </authorList>
    </citation>
    <scope>NUCLEOTIDE SEQUENCE [LARGE SCALE GENOMIC DNA]</scope>
    <source>
        <strain evidence="7">ATCC 27009 / DSM 446 / BCRC 14685 / JCM 5260 / KCTC 1825 / NBRC 15652 / NCIMB 11725 / NRRL B-14509 / 104-IA</strain>
    </source>
</reference>
<dbReference type="InterPro" id="IPR002071">
    <property type="entry name" value="Thermonucl_AS"/>
</dbReference>
<keyword evidence="2" id="KW-0255">Endonuclease</keyword>
<reference evidence="6 7" key="2">
    <citation type="journal article" date="2010" name="Stand. Genomic Sci.">
        <title>Complete genome sequence of Alicyclobacillus acidocaldarius type strain (104-IA).</title>
        <authorList>
            <person name="Mavromatis K."/>
            <person name="Sikorski J."/>
            <person name="Lapidus A."/>
            <person name="Glavina Del Rio T."/>
            <person name="Copeland A."/>
            <person name="Tice H."/>
            <person name="Cheng J.F."/>
            <person name="Lucas S."/>
            <person name="Chen F."/>
            <person name="Nolan M."/>
            <person name="Bruce D."/>
            <person name="Goodwin L."/>
            <person name="Pitluck S."/>
            <person name="Ivanova N."/>
            <person name="Ovchinnikova G."/>
            <person name="Pati A."/>
            <person name="Chen A."/>
            <person name="Palaniappan K."/>
            <person name="Land M."/>
            <person name="Hauser L."/>
            <person name="Chang Y.J."/>
            <person name="Jeffries C.D."/>
            <person name="Chain P."/>
            <person name="Meincke L."/>
            <person name="Sims D."/>
            <person name="Chertkov O."/>
            <person name="Han C."/>
            <person name="Brettin T."/>
            <person name="Detter J.C."/>
            <person name="Wahrenburg C."/>
            <person name="Rohde M."/>
            <person name="Pukall R."/>
            <person name="Goker M."/>
            <person name="Bristow J."/>
            <person name="Eisen J.A."/>
            <person name="Markowitz V."/>
            <person name="Hugenholtz P."/>
            <person name="Klenk H.P."/>
            <person name="Kyrpides N.C."/>
        </authorList>
    </citation>
    <scope>NUCLEOTIDE SEQUENCE [LARGE SCALE GENOMIC DNA]</scope>
    <source>
        <strain evidence="7">ATCC 27009 / DSM 446 / BCRC 14685 / JCM 5260 / KCTC 1825 / NBRC 15652 / NCIMB 11725 / NRRL B-14509 / 104-IA</strain>
    </source>
</reference>
<evidence type="ECO:0000256" key="4">
    <source>
        <dbReference type="SAM" id="MobiDB-lite"/>
    </source>
</evidence>
<organism evidence="6 7">
    <name type="scientific">Alicyclobacillus acidocaldarius subsp. acidocaldarius (strain ATCC 27009 / DSM 446 / BCRC 14685 / JCM 5260 / KCTC 1825 / NBRC 15652 / NCIMB 11725 / NRRL B-14509 / 104-IA)</name>
    <name type="common">Bacillus acidocaldarius</name>
    <dbReference type="NCBI Taxonomy" id="521098"/>
    <lineage>
        <taxon>Bacteria</taxon>
        <taxon>Bacillati</taxon>
        <taxon>Bacillota</taxon>
        <taxon>Bacilli</taxon>
        <taxon>Bacillales</taxon>
        <taxon>Alicyclobacillaceae</taxon>
        <taxon>Alicyclobacillus</taxon>
    </lineage>
</organism>
<feature type="compositionally biased region" description="Low complexity" evidence="4">
    <location>
        <begin position="258"/>
        <end position="270"/>
    </location>
</feature>
<dbReference type="SMART" id="SM00318">
    <property type="entry name" value="SNc"/>
    <property type="match status" value="1"/>
</dbReference>
<dbReference type="Gene3D" id="2.40.50.90">
    <property type="match status" value="1"/>
</dbReference>
<evidence type="ECO:0000256" key="1">
    <source>
        <dbReference type="ARBA" id="ARBA00022722"/>
    </source>
</evidence>
<dbReference type="InterPro" id="IPR016071">
    <property type="entry name" value="Staphylococal_nuclease_OB-fold"/>
</dbReference>
<accession>C8WPX9</accession>
<dbReference type="HOGENOM" id="CLU_743221_0_0_9"/>
<keyword evidence="3" id="KW-0378">Hydrolase</keyword>